<dbReference type="EMBL" id="BARS01044895">
    <property type="protein sequence ID" value="GAG40665.1"/>
    <property type="molecule type" value="Genomic_DNA"/>
</dbReference>
<name>X0XC57_9ZZZZ</name>
<dbReference type="InterPro" id="IPR000653">
    <property type="entry name" value="DegT/StrS_aminotransferase"/>
</dbReference>
<dbReference type="GO" id="GO:0008483">
    <property type="term" value="F:transaminase activity"/>
    <property type="evidence" value="ECO:0007669"/>
    <property type="project" value="TreeGrafter"/>
</dbReference>
<gene>
    <name evidence="1" type="ORF">S01H1_67758</name>
</gene>
<dbReference type="SUPFAM" id="SSF53383">
    <property type="entry name" value="PLP-dependent transferases"/>
    <property type="match status" value="1"/>
</dbReference>
<organism evidence="1">
    <name type="scientific">marine sediment metagenome</name>
    <dbReference type="NCBI Taxonomy" id="412755"/>
    <lineage>
        <taxon>unclassified sequences</taxon>
        <taxon>metagenomes</taxon>
        <taxon>ecological metagenomes</taxon>
    </lineage>
</organism>
<dbReference type="InterPro" id="IPR015424">
    <property type="entry name" value="PyrdxlP-dep_Trfase"/>
</dbReference>
<evidence type="ECO:0000313" key="1">
    <source>
        <dbReference type="EMBL" id="GAG40665.1"/>
    </source>
</evidence>
<protein>
    <submittedName>
        <fullName evidence="1">Uncharacterized protein</fullName>
    </submittedName>
</protein>
<feature type="non-terminal residue" evidence="1">
    <location>
        <position position="208"/>
    </location>
</feature>
<accession>X0XC57</accession>
<dbReference type="GO" id="GO:0030170">
    <property type="term" value="F:pyridoxal phosphate binding"/>
    <property type="evidence" value="ECO:0007669"/>
    <property type="project" value="TreeGrafter"/>
</dbReference>
<comment type="caution">
    <text evidence="1">The sequence shown here is derived from an EMBL/GenBank/DDBJ whole genome shotgun (WGS) entry which is preliminary data.</text>
</comment>
<dbReference type="AlphaFoldDB" id="X0XC57"/>
<proteinExistence type="predicted"/>
<dbReference type="Gene3D" id="3.40.640.10">
    <property type="entry name" value="Type I PLP-dependent aspartate aminotransferase-like (Major domain)"/>
    <property type="match status" value="1"/>
</dbReference>
<reference evidence="1" key="1">
    <citation type="journal article" date="2014" name="Front. Microbiol.">
        <title>High frequency of phylogenetically diverse reductive dehalogenase-homologous genes in deep subseafloor sedimentary metagenomes.</title>
        <authorList>
            <person name="Kawai M."/>
            <person name="Futagami T."/>
            <person name="Toyoda A."/>
            <person name="Takaki Y."/>
            <person name="Nishi S."/>
            <person name="Hori S."/>
            <person name="Arai W."/>
            <person name="Tsubouchi T."/>
            <person name="Morono Y."/>
            <person name="Uchiyama I."/>
            <person name="Ito T."/>
            <person name="Fujiyama A."/>
            <person name="Inagaki F."/>
            <person name="Takami H."/>
        </authorList>
    </citation>
    <scope>NUCLEOTIDE SEQUENCE</scope>
    <source>
        <strain evidence="1">Expedition CK06-06</strain>
    </source>
</reference>
<dbReference type="GO" id="GO:0000271">
    <property type="term" value="P:polysaccharide biosynthetic process"/>
    <property type="evidence" value="ECO:0007669"/>
    <property type="project" value="TreeGrafter"/>
</dbReference>
<dbReference type="PANTHER" id="PTHR30244:SF34">
    <property type="entry name" value="DTDP-4-AMINO-4,6-DIDEOXYGALACTOSE TRANSAMINASE"/>
    <property type="match status" value="1"/>
</dbReference>
<sequence>MAIEAAVRALGLAPGAEVIVPSITFVASASGILLGRCIPVFADVVPETCQIDPDDIERKITRRTRAILVVHYGGYPVDLDRILRIARKHKLYVIEDCAHAQASAWRKRKVGAHGDIGTFSFQGSKSLACGEGGCIVTDSRKLYEDAYAYHHIGRTLWAKKYEHETVGPNYRLSTLQGALLRTQLKKLPAQTRARMKTANAIRRGLRGI</sequence>
<dbReference type="PANTHER" id="PTHR30244">
    <property type="entry name" value="TRANSAMINASE"/>
    <property type="match status" value="1"/>
</dbReference>
<dbReference type="InterPro" id="IPR015421">
    <property type="entry name" value="PyrdxlP-dep_Trfase_major"/>
</dbReference>
<dbReference type="Pfam" id="PF01041">
    <property type="entry name" value="DegT_DnrJ_EryC1"/>
    <property type="match status" value="1"/>
</dbReference>